<feature type="compositionally biased region" description="Polar residues" evidence="1">
    <location>
        <begin position="159"/>
        <end position="168"/>
    </location>
</feature>
<dbReference type="AlphaFoldDB" id="A0A316UYI4"/>
<feature type="region of interest" description="Disordered" evidence="1">
    <location>
        <begin position="156"/>
        <end position="202"/>
    </location>
</feature>
<keyword evidence="3" id="KW-1185">Reference proteome</keyword>
<dbReference type="EMBL" id="KZ819662">
    <property type="protein sequence ID" value="PWN30360.1"/>
    <property type="molecule type" value="Genomic_DNA"/>
</dbReference>
<accession>A0A316UYI4</accession>
<evidence type="ECO:0000256" key="1">
    <source>
        <dbReference type="SAM" id="MobiDB-lite"/>
    </source>
</evidence>
<dbReference type="GeneID" id="37025086"/>
<reference evidence="2 3" key="1">
    <citation type="journal article" date="2018" name="Mol. Biol. Evol.">
        <title>Broad Genomic Sampling Reveals a Smut Pathogenic Ancestry of the Fungal Clade Ustilaginomycotina.</title>
        <authorList>
            <person name="Kijpornyongpan T."/>
            <person name="Mondo S.J."/>
            <person name="Barry K."/>
            <person name="Sandor L."/>
            <person name="Lee J."/>
            <person name="Lipzen A."/>
            <person name="Pangilinan J."/>
            <person name="LaButti K."/>
            <person name="Hainaut M."/>
            <person name="Henrissat B."/>
            <person name="Grigoriev I.V."/>
            <person name="Spatafora J.W."/>
            <person name="Aime M.C."/>
        </authorList>
    </citation>
    <scope>NUCLEOTIDE SEQUENCE [LARGE SCALE GENOMIC DNA]</scope>
    <source>
        <strain evidence="2 3">MCA 5214</strain>
    </source>
</reference>
<name>A0A316UYI4_9BASI</name>
<gene>
    <name evidence="2" type="ORF">BDZ90DRAFT_11711</name>
</gene>
<dbReference type="Proteomes" id="UP000245884">
    <property type="component" value="Unassembled WGS sequence"/>
</dbReference>
<evidence type="ECO:0000313" key="2">
    <source>
        <dbReference type="EMBL" id="PWN30360.1"/>
    </source>
</evidence>
<sequence length="202" mass="22288">MALRPLCTLAARSPLTGAAAAPESPQDDGLRERDCWAFAVPPHPLNSNSRLSAAALLPPPRPPSHAHAPSPTVSGGLNFFLVRCNHRRSQSQSRKGQSRFRRLQRRSDDVFRFSPSPHHYHCYHRHHLQSSSSLSRTHSPRLSIVIEGAGARGIRRISDVSSGNSSKRPSQRDTACGLASSGQRARSATFRARESTKPERHR</sequence>
<proteinExistence type="predicted"/>
<dbReference type="RefSeq" id="XP_025364972.1">
    <property type="nucleotide sequence ID" value="XM_025503263.1"/>
</dbReference>
<organism evidence="2 3">
    <name type="scientific">Jaminaea rosea</name>
    <dbReference type="NCBI Taxonomy" id="1569628"/>
    <lineage>
        <taxon>Eukaryota</taxon>
        <taxon>Fungi</taxon>
        <taxon>Dikarya</taxon>
        <taxon>Basidiomycota</taxon>
        <taxon>Ustilaginomycotina</taxon>
        <taxon>Exobasidiomycetes</taxon>
        <taxon>Microstromatales</taxon>
        <taxon>Microstromatales incertae sedis</taxon>
        <taxon>Jaminaea</taxon>
    </lineage>
</organism>
<protein>
    <submittedName>
        <fullName evidence="2">Uncharacterized protein</fullName>
    </submittedName>
</protein>
<feature type="compositionally biased region" description="Basic and acidic residues" evidence="1">
    <location>
        <begin position="191"/>
        <end position="202"/>
    </location>
</feature>
<evidence type="ECO:0000313" key="3">
    <source>
        <dbReference type="Proteomes" id="UP000245884"/>
    </source>
</evidence>